<dbReference type="InterPro" id="IPR012337">
    <property type="entry name" value="RNaseH-like_sf"/>
</dbReference>
<evidence type="ECO:0000313" key="3">
    <source>
        <dbReference type="EMBL" id="CAE7533382.1"/>
    </source>
</evidence>
<proteinExistence type="predicted"/>
<evidence type="ECO:0000313" key="4">
    <source>
        <dbReference type="Proteomes" id="UP000604046"/>
    </source>
</evidence>
<dbReference type="GO" id="GO:0003676">
    <property type="term" value="F:nucleic acid binding"/>
    <property type="evidence" value="ECO:0007669"/>
    <property type="project" value="InterPro"/>
</dbReference>
<dbReference type="OrthoDB" id="270189at2759"/>
<feature type="region of interest" description="Disordered" evidence="1">
    <location>
        <begin position="222"/>
        <end position="252"/>
    </location>
</feature>
<keyword evidence="4" id="KW-1185">Reference proteome</keyword>
<dbReference type="InterPro" id="IPR036397">
    <property type="entry name" value="RNaseH_sf"/>
</dbReference>
<reference evidence="3" key="1">
    <citation type="submission" date="2021-02" db="EMBL/GenBank/DDBJ databases">
        <authorList>
            <person name="Dougan E. K."/>
            <person name="Rhodes N."/>
            <person name="Thang M."/>
            <person name="Chan C."/>
        </authorList>
    </citation>
    <scope>NUCLEOTIDE SEQUENCE</scope>
</reference>
<accession>A0A812TMI9</accession>
<name>A0A812TMI9_9DINO</name>
<evidence type="ECO:0000256" key="1">
    <source>
        <dbReference type="SAM" id="MobiDB-lite"/>
    </source>
</evidence>
<feature type="region of interest" description="Disordered" evidence="1">
    <location>
        <begin position="1344"/>
        <end position="1363"/>
    </location>
</feature>
<feature type="compositionally biased region" description="Low complexity" evidence="1">
    <location>
        <begin position="617"/>
        <end position="627"/>
    </location>
</feature>
<dbReference type="InterPro" id="IPR013520">
    <property type="entry name" value="Ribonucl_H"/>
</dbReference>
<dbReference type="SMART" id="SM00479">
    <property type="entry name" value="EXOIII"/>
    <property type="match status" value="1"/>
</dbReference>
<gene>
    <name evidence="3" type="primary">REXO2</name>
    <name evidence="3" type="ORF">SNAT2548_LOCUS29889</name>
</gene>
<feature type="domain" description="Exonuclease" evidence="2">
    <location>
        <begin position="1141"/>
        <end position="1336"/>
    </location>
</feature>
<evidence type="ECO:0000259" key="2">
    <source>
        <dbReference type="SMART" id="SM00479"/>
    </source>
</evidence>
<dbReference type="Proteomes" id="UP000604046">
    <property type="component" value="Unassembled WGS sequence"/>
</dbReference>
<dbReference type="SUPFAM" id="SSF53098">
    <property type="entry name" value="Ribonuclease H-like"/>
    <property type="match status" value="1"/>
</dbReference>
<dbReference type="EMBL" id="CAJNDS010002580">
    <property type="protein sequence ID" value="CAE7533382.1"/>
    <property type="molecule type" value="Genomic_DNA"/>
</dbReference>
<protein>
    <submittedName>
        <fullName evidence="3">REXO2 protein</fullName>
    </submittedName>
</protein>
<feature type="compositionally biased region" description="Low complexity" evidence="1">
    <location>
        <begin position="1076"/>
        <end position="1089"/>
    </location>
</feature>
<feature type="compositionally biased region" description="Basic and acidic residues" evidence="1">
    <location>
        <begin position="242"/>
        <end position="252"/>
    </location>
</feature>
<feature type="region of interest" description="Disordered" evidence="1">
    <location>
        <begin position="617"/>
        <end position="638"/>
    </location>
</feature>
<feature type="region of interest" description="Disordered" evidence="1">
    <location>
        <begin position="1075"/>
        <end position="1125"/>
    </location>
</feature>
<sequence>MFCRQPATRHSLDIPGVPHGHACGPRLAARRERLSPCLVGLPVVWIYHVRSQRCAVTQKQRLRQLPAFKRVTRAFEVHLCARGGDVIDGNHPLKNVPRRLETRRWLDGRIRSLVMDAYLDYLDNQAVESVSMSRLLREALRLYSQISFQRQLAMLVAKWKELSEKQGIAVTEPETWSSDFEILQEKAPEPLCWRKMENTAGLTVAAADVLFWKHSLDSKDARGRTSRRTSRANRGFATQSDGVEKSSEELKPSGKDLDMCELVGATVNYLLPAMAERMPGNEPVRLLLPQEMEKTAGRRIFEAFSNEDRGCQLEVQTFSGCPTWDQLVTESHCMVCVYREATVPASSECWTLPVDSMHSTRAVAAAPVAAAPVLVVSILEHGVRMNFPGTYNKMSQWLQQAFETDFEDQEPADFFSQLSQVFASKLGDDAERFLGSRVKCSAASATLQSKLSIVIKKAYGASWMKLVTARLQQLEAGRKDAQLLLRRQRERDAAAAIMLADLAKAVQSLDVEKFQKKSRVAQREQLLTTTRLESLQEQMALAIGAAQAPIKQLADTCCSDIEEALNVEVLGALRTELARTQLTMSDPWLQAGLELKLALEALHQLHIDMSEFLNSHSSTASASSTPSEMPGEGTDSNSEALARLAKDLTEASDCLDRFERRLRASGREVSSEGVRPLRRFLSQCDSKLIAARHDDELDQMLRSPPWRRESRLLAGVTKEAWQKLQDVADQATDDARSRLHEQLQEASSVVQLADQLRKATQGDDEDALQKLLRQAAELNISGLGNAQRRCEQLRSMRSDLRKGLADAVAELDLARFEALQARSAQLPAEELEKLRQGLHSSIAEEEHALQEVINSDLSEDGLRGALTKCRLSSKNAWRRLAETSLVALEAANKIRTALGCVPVDEMALQACLSSGSFAAKELQESSTEVQNLDEGTQLSGAAFSTLQTALDDGYLGLAGAQADQALETLLSSKSWDDWEAIQPSDLRELEVRAEGATKEGRNRLSQPLQTALEVGQCSVELAASMKNNAEKLEACLKKAEELGFKGLDRVRRRLQSMRLSMEGRGPRRVVRSVAFQRQPQEPLPLQREQSSPLGGKDSEDVWKRAGSSWSSQKPVQAGDQGKQDKRMHFEDVQDPQVRCTNLIFIDLETTSGFYDFDQRPKILEVAIIVTDRDLCELDRGHWVLGGFSQEELEGLGEFHKENFRDAKPGGSFPPLDGYSGGNGLFSDILSSRLSTEEVEEQVMQIVTLHCPPGECPLVGYSVQCDREVLKDRMPRLYRHLSHQIVDVSGFFIVARLWLPEQWQYWDRKSSNYNHRAVNDVEDAIQALRWVRDKFFSESVLPFGASKDSSSSFSALSLPGISRK</sequence>
<comment type="caution">
    <text evidence="3">The sequence shown here is derived from an EMBL/GenBank/DDBJ whole genome shotgun (WGS) entry which is preliminary data.</text>
</comment>
<dbReference type="Gene3D" id="3.30.420.10">
    <property type="entry name" value="Ribonuclease H-like superfamily/Ribonuclease H"/>
    <property type="match status" value="1"/>
</dbReference>
<organism evidence="3 4">
    <name type="scientific">Symbiodinium natans</name>
    <dbReference type="NCBI Taxonomy" id="878477"/>
    <lineage>
        <taxon>Eukaryota</taxon>
        <taxon>Sar</taxon>
        <taxon>Alveolata</taxon>
        <taxon>Dinophyceae</taxon>
        <taxon>Suessiales</taxon>
        <taxon>Symbiodiniaceae</taxon>
        <taxon>Symbiodinium</taxon>
    </lineage>
</organism>